<dbReference type="InterPro" id="IPR028082">
    <property type="entry name" value="Peripla_BP_I"/>
</dbReference>
<dbReference type="PIRSF" id="PIRSF002816">
    <property type="entry name" value="AraF"/>
    <property type="match status" value="1"/>
</dbReference>
<protein>
    <submittedName>
        <fullName evidence="4">Sugar ABC transporter substrate-binding protein</fullName>
    </submittedName>
</protein>
<evidence type="ECO:0000256" key="1">
    <source>
        <dbReference type="ARBA" id="ARBA00004196"/>
    </source>
</evidence>
<feature type="domain" description="Periplasmic binding protein" evidence="3">
    <location>
        <begin position="46"/>
        <end position="312"/>
    </location>
</feature>
<dbReference type="EMBL" id="BMQJ01000011">
    <property type="protein sequence ID" value="GGQ10267.1"/>
    <property type="molecule type" value="Genomic_DNA"/>
</dbReference>
<reference evidence="5" key="1">
    <citation type="journal article" date="2019" name="Int. J. Syst. Evol. Microbiol.">
        <title>The Global Catalogue of Microorganisms (GCM) 10K type strain sequencing project: providing services to taxonomists for standard genome sequencing and annotation.</title>
        <authorList>
            <consortium name="The Broad Institute Genomics Platform"/>
            <consortium name="The Broad Institute Genome Sequencing Center for Infectious Disease"/>
            <person name="Wu L."/>
            <person name="Ma J."/>
        </authorList>
    </citation>
    <scope>NUCLEOTIDE SEQUENCE [LARGE SCALE GENOMIC DNA]</scope>
    <source>
        <strain evidence="5">JCM 3115</strain>
    </source>
</reference>
<evidence type="ECO:0000256" key="2">
    <source>
        <dbReference type="SAM" id="SignalP"/>
    </source>
</evidence>
<comment type="caution">
    <text evidence="4">The sequence shown here is derived from an EMBL/GenBank/DDBJ whole genome shotgun (WGS) entry which is preliminary data.</text>
</comment>
<dbReference type="Pfam" id="PF13407">
    <property type="entry name" value="Peripla_BP_4"/>
    <property type="match status" value="1"/>
</dbReference>
<dbReference type="RefSeq" id="WP_229811526.1">
    <property type="nucleotide sequence ID" value="NZ_BMQJ01000011.1"/>
</dbReference>
<keyword evidence="5" id="KW-1185">Reference proteome</keyword>
<gene>
    <name evidence="4" type="primary">araF</name>
    <name evidence="4" type="ORF">GCM10010140_45780</name>
</gene>
<keyword evidence="2" id="KW-0732">Signal</keyword>
<evidence type="ECO:0000313" key="4">
    <source>
        <dbReference type="EMBL" id="GGQ10267.1"/>
    </source>
</evidence>
<proteinExistence type="predicted"/>
<feature type="signal peptide" evidence="2">
    <location>
        <begin position="1"/>
        <end position="19"/>
    </location>
</feature>
<dbReference type="PROSITE" id="PS51257">
    <property type="entry name" value="PROKAR_LIPOPROTEIN"/>
    <property type="match status" value="1"/>
</dbReference>
<name>A0ABQ2R444_9ACTN</name>
<accession>A0ABQ2R444</accession>
<dbReference type="Gene3D" id="3.40.50.2300">
    <property type="match status" value="2"/>
</dbReference>
<feature type="chain" id="PRO_5047086714" evidence="2">
    <location>
        <begin position="20"/>
        <end position="339"/>
    </location>
</feature>
<sequence>MIHVRMRLIGMTFGLLALAAGTASCSSGQETASGETTVKKSGTVKIAYIQKQGDQQYFVDQANGAKEAAKGLGAEVTVFDVGEDADKAISAVDAAIAQKFDAIAVVVPDQQIGPQVIDRARAAGIPLLASDDVIKDGSGKEAPFVGFDGTMMGEQVGKKAAGLFKESGWKPEETAVLSVTKLDLSVCQDRVGGAWDAFQKEGVTGVKKIDLGADNTVTGAQDKAAATVTANASVKHWVVWGCNDESETGAVTALANAGYGAEDVIGVGLGAYLTCKDWKAGKESGNRAALFISGTEVGKSAAEALVKKVRGEAELPPRTIAKTEMVDAGTWQQAGVVCT</sequence>
<evidence type="ECO:0000259" key="3">
    <source>
        <dbReference type="Pfam" id="PF13407"/>
    </source>
</evidence>
<dbReference type="Proteomes" id="UP000611554">
    <property type="component" value="Unassembled WGS sequence"/>
</dbReference>
<evidence type="ECO:0000313" key="5">
    <source>
        <dbReference type="Proteomes" id="UP000611554"/>
    </source>
</evidence>
<dbReference type="SUPFAM" id="SSF53822">
    <property type="entry name" value="Periplasmic binding protein-like I"/>
    <property type="match status" value="1"/>
</dbReference>
<organism evidence="4 5">
    <name type="scientific">Streptosporangium pseudovulgare</name>
    <dbReference type="NCBI Taxonomy" id="35765"/>
    <lineage>
        <taxon>Bacteria</taxon>
        <taxon>Bacillati</taxon>
        <taxon>Actinomycetota</taxon>
        <taxon>Actinomycetes</taxon>
        <taxon>Streptosporangiales</taxon>
        <taxon>Streptosporangiaceae</taxon>
        <taxon>Streptosporangium</taxon>
    </lineage>
</organism>
<comment type="subcellular location">
    <subcellularLocation>
        <location evidence="1">Cell envelope</location>
    </subcellularLocation>
</comment>
<dbReference type="InterPro" id="IPR025997">
    <property type="entry name" value="SBP_2_dom"/>
</dbReference>
<dbReference type="InterPro" id="IPR050555">
    <property type="entry name" value="Bact_Solute-Bind_Prot2"/>
</dbReference>
<dbReference type="PANTHER" id="PTHR30036">
    <property type="entry name" value="D-XYLOSE-BINDING PERIPLASMIC PROTEIN"/>
    <property type="match status" value="1"/>
</dbReference>
<dbReference type="InterPro" id="IPR026266">
    <property type="entry name" value="AraF"/>
</dbReference>